<keyword evidence="3" id="KW-1185">Reference proteome</keyword>
<sequence>MQNLTTIIHTIDHAFTSLVFLPMLFLLYCRISSLHRRTRRAHTLYRICMVLVILFLLRYFCAKFIFTTVNYPRFIESGLFPLIRAIFYSAPA</sequence>
<dbReference type="Proteomes" id="UP000005561">
    <property type="component" value="Unassembled WGS sequence"/>
</dbReference>
<evidence type="ECO:0000313" key="3">
    <source>
        <dbReference type="Proteomes" id="UP000005561"/>
    </source>
</evidence>
<keyword evidence="1" id="KW-0812">Transmembrane</keyword>
<name>C6LJY7_9FIRM</name>
<keyword evidence="1" id="KW-0472">Membrane</keyword>
<feature type="transmembrane region" description="Helical" evidence="1">
    <location>
        <begin position="6"/>
        <end position="31"/>
    </location>
</feature>
<comment type="caution">
    <text evidence="2">The sequence shown here is derived from an EMBL/GenBank/DDBJ whole genome shotgun (WGS) entry which is preliminary data.</text>
</comment>
<gene>
    <name evidence="2" type="ORF">BRYFOR_08974</name>
</gene>
<evidence type="ECO:0000256" key="1">
    <source>
        <dbReference type="SAM" id="Phobius"/>
    </source>
</evidence>
<dbReference type="AlphaFoldDB" id="C6LJY7"/>
<dbReference type="STRING" id="168384.SAMN05660368_03359"/>
<keyword evidence="1" id="KW-1133">Transmembrane helix</keyword>
<protein>
    <submittedName>
        <fullName evidence="2">Uncharacterized protein</fullName>
    </submittedName>
</protein>
<organism evidence="2 3">
    <name type="scientific">Marvinbryantia formatexigens DSM 14469</name>
    <dbReference type="NCBI Taxonomy" id="478749"/>
    <lineage>
        <taxon>Bacteria</taxon>
        <taxon>Bacillati</taxon>
        <taxon>Bacillota</taxon>
        <taxon>Clostridia</taxon>
        <taxon>Lachnospirales</taxon>
        <taxon>Lachnospiraceae</taxon>
        <taxon>Marvinbryantia</taxon>
    </lineage>
</organism>
<dbReference type="RefSeq" id="WP_006863737.1">
    <property type="nucleotide sequence ID" value="NZ_ACCL02000022.1"/>
</dbReference>
<evidence type="ECO:0000313" key="2">
    <source>
        <dbReference type="EMBL" id="EET59065.1"/>
    </source>
</evidence>
<feature type="transmembrane region" description="Helical" evidence="1">
    <location>
        <begin position="43"/>
        <end position="66"/>
    </location>
</feature>
<proteinExistence type="predicted"/>
<dbReference type="EMBL" id="ACCL02000022">
    <property type="protein sequence ID" value="EET59065.1"/>
    <property type="molecule type" value="Genomic_DNA"/>
</dbReference>
<reference evidence="2" key="1">
    <citation type="submission" date="2009-07" db="EMBL/GenBank/DDBJ databases">
        <authorList>
            <person name="Weinstock G."/>
            <person name="Sodergren E."/>
            <person name="Clifton S."/>
            <person name="Fulton L."/>
            <person name="Fulton B."/>
            <person name="Courtney L."/>
            <person name="Fronick C."/>
            <person name="Harrison M."/>
            <person name="Strong C."/>
            <person name="Farmer C."/>
            <person name="Delahaunty K."/>
            <person name="Markovic C."/>
            <person name="Hall O."/>
            <person name="Minx P."/>
            <person name="Tomlinson C."/>
            <person name="Mitreva M."/>
            <person name="Nelson J."/>
            <person name="Hou S."/>
            <person name="Wollam A."/>
            <person name="Pepin K.H."/>
            <person name="Johnson M."/>
            <person name="Bhonagiri V."/>
            <person name="Nash W.E."/>
            <person name="Warren W."/>
            <person name="Chinwalla A."/>
            <person name="Mardis E.R."/>
            <person name="Wilson R.K."/>
        </authorList>
    </citation>
    <scope>NUCLEOTIDE SEQUENCE [LARGE SCALE GENOMIC DNA]</scope>
    <source>
        <strain evidence="2">DSM 14469</strain>
    </source>
</reference>
<dbReference type="OrthoDB" id="1823702at2"/>
<dbReference type="eggNOG" id="ENOG50334EP">
    <property type="taxonomic scope" value="Bacteria"/>
</dbReference>
<accession>C6LJY7</accession>